<comment type="caution">
    <text evidence="1">The sequence shown here is derived from an EMBL/GenBank/DDBJ whole genome shotgun (WGS) entry which is preliminary data.</text>
</comment>
<name>A0ACC2CXH1_DIPCM</name>
<dbReference type="EMBL" id="CM055099">
    <property type="protein sequence ID" value="KAJ7546609.1"/>
    <property type="molecule type" value="Genomic_DNA"/>
</dbReference>
<reference evidence="2" key="1">
    <citation type="journal article" date="2024" name="Proc. Natl. Acad. Sci. U.S.A.">
        <title>Extraordinary preservation of gene collinearity over three hundred million years revealed in homosporous lycophytes.</title>
        <authorList>
            <person name="Li C."/>
            <person name="Wickell D."/>
            <person name="Kuo L.Y."/>
            <person name="Chen X."/>
            <person name="Nie B."/>
            <person name="Liao X."/>
            <person name="Peng D."/>
            <person name="Ji J."/>
            <person name="Jenkins J."/>
            <person name="Williams M."/>
            <person name="Shu S."/>
            <person name="Plott C."/>
            <person name="Barry K."/>
            <person name="Rajasekar S."/>
            <person name="Grimwood J."/>
            <person name="Han X."/>
            <person name="Sun S."/>
            <person name="Hou Z."/>
            <person name="He W."/>
            <person name="Dai G."/>
            <person name="Sun C."/>
            <person name="Schmutz J."/>
            <person name="Leebens-Mack J.H."/>
            <person name="Li F.W."/>
            <person name="Wang L."/>
        </authorList>
    </citation>
    <scope>NUCLEOTIDE SEQUENCE [LARGE SCALE GENOMIC DNA]</scope>
    <source>
        <strain evidence="2">cv. PW_Plant_1</strain>
    </source>
</reference>
<evidence type="ECO:0000313" key="2">
    <source>
        <dbReference type="Proteomes" id="UP001162992"/>
    </source>
</evidence>
<gene>
    <name evidence="1" type="ORF">O6H91_08G046800</name>
</gene>
<accession>A0ACC2CXH1</accession>
<sequence length="256" mass="27076">MTEFRRLELRIISARDLKDVNFIGKMKTYVVAYVNPFRKVSTHLDKDGGKNPVWDEKLVIPVEEQLLTQQAVLSLEIYSHGSLSPKMVGSTQIPLAQAASAADKSDSSGFQRLDLQIRRPSGRIQGSITISSFQLGEKISMPTPTPMNQSSSSRPVPTYPPAAGYAPSSGPYQPYPPPQYQYPGAGYPPAAYPQPNYYTPPPPGRSRFGGGGGGMGAGLLGGLLGGFLLGDLIGSASDWGGGDGGDYGGGDFGGGF</sequence>
<dbReference type="Proteomes" id="UP001162992">
    <property type="component" value="Chromosome 8"/>
</dbReference>
<organism evidence="1 2">
    <name type="scientific">Diphasiastrum complanatum</name>
    <name type="common">Issler's clubmoss</name>
    <name type="synonym">Lycopodium complanatum</name>
    <dbReference type="NCBI Taxonomy" id="34168"/>
    <lineage>
        <taxon>Eukaryota</taxon>
        <taxon>Viridiplantae</taxon>
        <taxon>Streptophyta</taxon>
        <taxon>Embryophyta</taxon>
        <taxon>Tracheophyta</taxon>
        <taxon>Lycopodiopsida</taxon>
        <taxon>Lycopodiales</taxon>
        <taxon>Lycopodiaceae</taxon>
        <taxon>Lycopodioideae</taxon>
        <taxon>Diphasiastrum</taxon>
    </lineage>
</organism>
<protein>
    <submittedName>
        <fullName evidence="1">Uncharacterized protein</fullName>
    </submittedName>
</protein>
<proteinExistence type="predicted"/>
<evidence type="ECO:0000313" key="1">
    <source>
        <dbReference type="EMBL" id="KAJ7546609.1"/>
    </source>
</evidence>
<keyword evidence="2" id="KW-1185">Reference proteome</keyword>